<evidence type="ECO:0000256" key="1">
    <source>
        <dbReference type="ARBA" id="ARBA00004123"/>
    </source>
</evidence>
<keyword evidence="10" id="KW-0539">Nucleus</keyword>
<dbReference type="EMBL" id="JAACXV010000116">
    <property type="protein sequence ID" value="KAF7283338.1"/>
    <property type="molecule type" value="Genomic_DNA"/>
</dbReference>
<dbReference type="AlphaFoldDB" id="A0A834IQS7"/>
<evidence type="ECO:0000313" key="13">
    <source>
        <dbReference type="Proteomes" id="UP000625711"/>
    </source>
</evidence>
<dbReference type="GO" id="GO:0003690">
    <property type="term" value="F:double-stranded DNA binding"/>
    <property type="evidence" value="ECO:0007669"/>
    <property type="project" value="TreeGrafter"/>
</dbReference>
<evidence type="ECO:0000313" key="12">
    <source>
        <dbReference type="EMBL" id="KAF7283338.1"/>
    </source>
</evidence>
<dbReference type="GO" id="GO:0006303">
    <property type="term" value="P:double-strand break repair via nonhomologous end joining"/>
    <property type="evidence" value="ECO:0007669"/>
    <property type="project" value="InterPro"/>
</dbReference>
<dbReference type="InterPro" id="IPR006164">
    <property type="entry name" value="DNA_bd_Ku70/Ku80"/>
</dbReference>
<dbReference type="GO" id="GO:0043564">
    <property type="term" value="C:Ku70:Ku80 complex"/>
    <property type="evidence" value="ECO:0007669"/>
    <property type="project" value="TreeGrafter"/>
</dbReference>
<keyword evidence="6" id="KW-0067">ATP-binding</keyword>
<dbReference type="SUPFAM" id="SSF53300">
    <property type="entry name" value="vWA-like"/>
    <property type="match status" value="1"/>
</dbReference>
<keyword evidence="7" id="KW-0238">DNA-binding</keyword>
<evidence type="ECO:0000259" key="11">
    <source>
        <dbReference type="SMART" id="SM00559"/>
    </source>
</evidence>
<dbReference type="InterPro" id="IPR016194">
    <property type="entry name" value="SPOC-like_C_dom_sf"/>
</dbReference>
<dbReference type="Proteomes" id="UP000625711">
    <property type="component" value="Unassembled WGS sequence"/>
</dbReference>
<evidence type="ECO:0000256" key="3">
    <source>
        <dbReference type="ARBA" id="ARBA00022763"/>
    </source>
</evidence>
<dbReference type="GO" id="GO:0004386">
    <property type="term" value="F:helicase activity"/>
    <property type="evidence" value="ECO:0007669"/>
    <property type="project" value="UniProtKB-KW"/>
</dbReference>
<dbReference type="GO" id="GO:0000723">
    <property type="term" value="P:telomere maintenance"/>
    <property type="evidence" value="ECO:0007669"/>
    <property type="project" value="TreeGrafter"/>
</dbReference>
<evidence type="ECO:0000256" key="6">
    <source>
        <dbReference type="ARBA" id="ARBA00022840"/>
    </source>
</evidence>
<dbReference type="GO" id="GO:0005524">
    <property type="term" value="F:ATP binding"/>
    <property type="evidence" value="ECO:0007669"/>
    <property type="project" value="UniProtKB-KW"/>
</dbReference>
<keyword evidence="4" id="KW-0378">Hydrolase</keyword>
<keyword evidence="9" id="KW-0234">DNA repair</keyword>
<evidence type="ECO:0000256" key="7">
    <source>
        <dbReference type="ARBA" id="ARBA00023125"/>
    </source>
</evidence>
<comment type="subcellular location">
    <subcellularLocation>
        <location evidence="1">Nucleus</location>
    </subcellularLocation>
</comment>
<dbReference type="PANTHER" id="PTHR12604">
    <property type="entry name" value="KU AUTOANTIGEN DNA HELICASE"/>
    <property type="match status" value="1"/>
</dbReference>
<feature type="domain" description="Ku" evidence="11">
    <location>
        <begin position="217"/>
        <end position="335"/>
    </location>
</feature>
<keyword evidence="3" id="KW-0227">DNA damage</keyword>
<dbReference type="GO" id="GO:0006310">
    <property type="term" value="P:DNA recombination"/>
    <property type="evidence" value="ECO:0007669"/>
    <property type="project" value="UniProtKB-KW"/>
</dbReference>
<evidence type="ECO:0000256" key="10">
    <source>
        <dbReference type="ARBA" id="ARBA00023242"/>
    </source>
</evidence>
<dbReference type="Pfam" id="PF02735">
    <property type="entry name" value="Ku"/>
    <property type="match status" value="1"/>
</dbReference>
<gene>
    <name evidence="12" type="ORF">GWI33_000851</name>
</gene>
<keyword evidence="5" id="KW-0347">Helicase</keyword>
<reference evidence="12" key="1">
    <citation type="submission" date="2020-08" db="EMBL/GenBank/DDBJ databases">
        <title>Genome sequencing and assembly of the red palm weevil Rhynchophorus ferrugineus.</title>
        <authorList>
            <person name="Dias G.B."/>
            <person name="Bergman C.M."/>
            <person name="Manee M."/>
        </authorList>
    </citation>
    <scope>NUCLEOTIDE SEQUENCE</scope>
    <source>
        <strain evidence="12">AA-2017</strain>
        <tissue evidence="12">Whole larva</tissue>
    </source>
</reference>
<evidence type="ECO:0000256" key="9">
    <source>
        <dbReference type="ARBA" id="ARBA00023204"/>
    </source>
</evidence>
<evidence type="ECO:0000256" key="5">
    <source>
        <dbReference type="ARBA" id="ARBA00022806"/>
    </source>
</evidence>
<dbReference type="SUPFAM" id="SSF100939">
    <property type="entry name" value="SPOC domain-like"/>
    <property type="match status" value="1"/>
</dbReference>
<accession>A0A834IQS7</accession>
<evidence type="ECO:0000256" key="2">
    <source>
        <dbReference type="ARBA" id="ARBA00022741"/>
    </source>
</evidence>
<dbReference type="OrthoDB" id="30826at2759"/>
<sequence>MSNDECKLYVVNCDKNIFYIDTKNKIDEIISTISELNLGVFSDLLHVLKSGIEELKSLYEKSEIITLQLVLLSDLQSFEITKDDKIEDAIINDLNNYDIFLYIFGPDFKPQQTLYSETDIKKWMKNIDIPEHYGVKSIISNTNHSIICNFDISLHLFNSFKYKKGKQPWCEPLSFGSLLTLPFPTVKLTEYKKPFQLKMDEDKTNTQAKWVYEDKEDVEVNINDTVNGLVLHDTFVKIDSDDASNVPEYLFQNESYLIAPNGKQDEHYLELLYTLIHSMVQLKKYIIAKKVYYANVNPKYVVLIPKLDADFRGFLLCELPYAEDIAYPYYENVTDPPSISISDNINTFLDYLDLNSPTCKLNVPLAPKLMIDTSSMNIVHKVLEIKLNEKMVLNKYDNLVHHGTDKQPLKDSWPIRDIQEVKKEEADDDDFDDISDFNF</sequence>
<comment type="caution">
    <text evidence="12">The sequence shown here is derived from an EMBL/GenBank/DDBJ whole genome shotgun (WGS) entry which is preliminary data.</text>
</comment>
<keyword evidence="2" id="KW-0547">Nucleotide-binding</keyword>
<evidence type="ECO:0000256" key="8">
    <source>
        <dbReference type="ARBA" id="ARBA00023172"/>
    </source>
</evidence>
<keyword evidence="13" id="KW-1185">Reference proteome</keyword>
<name>A0A834IQS7_RHYFE</name>
<dbReference type="InterPro" id="IPR036465">
    <property type="entry name" value="vWFA_dom_sf"/>
</dbReference>
<protein>
    <recommendedName>
        <fullName evidence="11">Ku domain-containing protein</fullName>
    </recommendedName>
</protein>
<dbReference type="Gene3D" id="2.40.290.10">
    <property type="match status" value="1"/>
</dbReference>
<dbReference type="GO" id="GO:0016787">
    <property type="term" value="F:hydrolase activity"/>
    <property type="evidence" value="ECO:0007669"/>
    <property type="project" value="UniProtKB-KW"/>
</dbReference>
<dbReference type="SMART" id="SM00559">
    <property type="entry name" value="Ku78"/>
    <property type="match status" value="1"/>
</dbReference>
<dbReference type="GO" id="GO:0042162">
    <property type="term" value="F:telomeric DNA binding"/>
    <property type="evidence" value="ECO:0007669"/>
    <property type="project" value="TreeGrafter"/>
</dbReference>
<dbReference type="PANTHER" id="PTHR12604:SF4">
    <property type="entry name" value="X-RAY REPAIR CROSS-COMPLEMENTING PROTEIN 5"/>
    <property type="match status" value="1"/>
</dbReference>
<organism evidence="12 13">
    <name type="scientific">Rhynchophorus ferrugineus</name>
    <name type="common">Red palm weevil</name>
    <name type="synonym">Curculio ferrugineus</name>
    <dbReference type="NCBI Taxonomy" id="354439"/>
    <lineage>
        <taxon>Eukaryota</taxon>
        <taxon>Metazoa</taxon>
        <taxon>Ecdysozoa</taxon>
        <taxon>Arthropoda</taxon>
        <taxon>Hexapoda</taxon>
        <taxon>Insecta</taxon>
        <taxon>Pterygota</taxon>
        <taxon>Neoptera</taxon>
        <taxon>Endopterygota</taxon>
        <taxon>Coleoptera</taxon>
        <taxon>Polyphaga</taxon>
        <taxon>Cucujiformia</taxon>
        <taxon>Curculionidae</taxon>
        <taxon>Dryophthorinae</taxon>
        <taxon>Rhynchophorus</taxon>
    </lineage>
</organism>
<proteinExistence type="predicted"/>
<keyword evidence="8" id="KW-0233">DNA recombination</keyword>
<evidence type="ECO:0000256" key="4">
    <source>
        <dbReference type="ARBA" id="ARBA00022801"/>
    </source>
</evidence>